<dbReference type="SMART" id="SM00256">
    <property type="entry name" value="FBOX"/>
    <property type="match status" value="1"/>
</dbReference>
<sequence>MSTFLRKVWESVSYRSNSNSNSNYDYTSHCSSTGAFDRLPLDIFIIIVKFLGPKDSAKLCAVCKSWKLIVSDNRLWIYFLQNQREPWDSNFFGETHLRLGYPHRTFPYQMPELSFMHIYGQRAQVPGSVIIEVGSGYCKFGWSKYASPSGRFATFLEFGNIESPIYSRLRHFFATIYSRMQVKTSTQPVVVSVPICHYDDTESAKAARRQLKETIYMALFDMNVPAVCAINQVATLALFAARRTSGIVVNIGFHQTSVVPVFHGQVMRKVGVEVMGMGALKLTGFLREQMQQHNMHFDSLYTVRSLKENLCYVALDYEAELAKDTQASFKVAEALFTLSKERFQTGEILFQPRLAGVRAMGLQQAVALCIDHCQDAELTGDDGWFKTVVLAGGVCVFTGTIR</sequence>
<dbReference type="InterPro" id="IPR004000">
    <property type="entry name" value="Actin"/>
</dbReference>
<dbReference type="InterPro" id="IPR036047">
    <property type="entry name" value="F-box-like_dom_sf"/>
</dbReference>
<keyword evidence="4" id="KW-1185">Reference proteome</keyword>
<dbReference type="SUPFAM" id="SSF53067">
    <property type="entry name" value="Actin-like ATPase domain"/>
    <property type="match status" value="2"/>
</dbReference>
<accession>A0ABC8UIG8</accession>
<dbReference type="Pfam" id="PF12937">
    <property type="entry name" value="F-box-like"/>
    <property type="match status" value="1"/>
</dbReference>
<evidence type="ECO:0000256" key="1">
    <source>
        <dbReference type="RuleBase" id="RU000487"/>
    </source>
</evidence>
<dbReference type="EMBL" id="CAUOFW020007835">
    <property type="protein sequence ID" value="CAK9180724.1"/>
    <property type="molecule type" value="Genomic_DNA"/>
</dbReference>
<dbReference type="Proteomes" id="UP001642360">
    <property type="component" value="Unassembled WGS sequence"/>
</dbReference>
<dbReference type="InterPro" id="IPR001810">
    <property type="entry name" value="F-box_dom"/>
</dbReference>
<evidence type="ECO:0000313" key="3">
    <source>
        <dbReference type="EMBL" id="CAK9180724.1"/>
    </source>
</evidence>
<proteinExistence type="inferred from homology"/>
<dbReference type="PROSITE" id="PS50181">
    <property type="entry name" value="FBOX"/>
    <property type="match status" value="1"/>
</dbReference>
<evidence type="ECO:0000259" key="2">
    <source>
        <dbReference type="PROSITE" id="PS50181"/>
    </source>
</evidence>
<dbReference type="CDD" id="cd22156">
    <property type="entry name" value="F-box_AtARP8-like"/>
    <property type="match status" value="1"/>
</dbReference>
<dbReference type="SMART" id="SM00268">
    <property type="entry name" value="ACTIN"/>
    <property type="match status" value="1"/>
</dbReference>
<dbReference type="PANTHER" id="PTHR11937">
    <property type="entry name" value="ACTIN"/>
    <property type="match status" value="1"/>
</dbReference>
<comment type="caution">
    <text evidence="3">The sequence shown here is derived from an EMBL/GenBank/DDBJ whole genome shotgun (WGS) entry which is preliminary data.</text>
</comment>
<organism evidence="3 4">
    <name type="scientific">Ilex paraguariensis</name>
    <name type="common">yerba mate</name>
    <dbReference type="NCBI Taxonomy" id="185542"/>
    <lineage>
        <taxon>Eukaryota</taxon>
        <taxon>Viridiplantae</taxon>
        <taxon>Streptophyta</taxon>
        <taxon>Embryophyta</taxon>
        <taxon>Tracheophyta</taxon>
        <taxon>Spermatophyta</taxon>
        <taxon>Magnoliopsida</taxon>
        <taxon>eudicotyledons</taxon>
        <taxon>Gunneridae</taxon>
        <taxon>Pentapetalae</taxon>
        <taxon>asterids</taxon>
        <taxon>campanulids</taxon>
        <taxon>Aquifoliales</taxon>
        <taxon>Aquifoliaceae</taxon>
        <taxon>Ilex</taxon>
    </lineage>
</organism>
<dbReference type="Pfam" id="PF00022">
    <property type="entry name" value="Actin"/>
    <property type="match status" value="1"/>
</dbReference>
<dbReference type="Gene3D" id="3.90.640.10">
    <property type="entry name" value="Actin, Chain A, domain 4"/>
    <property type="match status" value="1"/>
</dbReference>
<dbReference type="InterPro" id="IPR043129">
    <property type="entry name" value="ATPase_NBD"/>
</dbReference>
<comment type="similarity">
    <text evidence="1">Belongs to the actin family.</text>
</comment>
<reference evidence="3 4" key="1">
    <citation type="submission" date="2024-02" db="EMBL/GenBank/DDBJ databases">
        <authorList>
            <person name="Vignale AGUSTIN F."/>
            <person name="Sosa J E."/>
            <person name="Modenutti C."/>
        </authorList>
    </citation>
    <scope>NUCLEOTIDE SEQUENCE [LARGE SCALE GENOMIC DNA]</scope>
</reference>
<protein>
    <recommendedName>
        <fullName evidence="2">F-box domain-containing protein</fullName>
    </recommendedName>
</protein>
<name>A0ABC8UIG8_9AQUA</name>
<dbReference type="AlphaFoldDB" id="A0ABC8UIG8"/>
<feature type="domain" description="F-box" evidence="2">
    <location>
        <begin position="33"/>
        <end position="79"/>
    </location>
</feature>
<dbReference type="Gene3D" id="1.20.1280.50">
    <property type="match status" value="1"/>
</dbReference>
<dbReference type="Gene3D" id="3.30.420.40">
    <property type="match status" value="2"/>
</dbReference>
<evidence type="ECO:0000313" key="4">
    <source>
        <dbReference type="Proteomes" id="UP001642360"/>
    </source>
</evidence>
<dbReference type="SUPFAM" id="SSF81383">
    <property type="entry name" value="F-box domain"/>
    <property type="match status" value="1"/>
</dbReference>
<gene>
    <name evidence="3" type="ORF">ILEXP_LOCUS50751</name>
</gene>